<dbReference type="SUPFAM" id="SSF57997">
    <property type="entry name" value="Tropomyosin"/>
    <property type="match status" value="1"/>
</dbReference>
<feature type="region of interest" description="Disordered" evidence="4">
    <location>
        <begin position="170"/>
        <end position="204"/>
    </location>
</feature>
<keyword evidence="8" id="KW-1185">Reference proteome</keyword>
<feature type="region of interest" description="Disordered" evidence="4">
    <location>
        <begin position="210"/>
        <end position="229"/>
    </location>
</feature>
<keyword evidence="2" id="KW-0963">Cytoplasm</keyword>
<reference evidence="7 8" key="1">
    <citation type="submission" date="2019-09" db="EMBL/GenBank/DDBJ databases">
        <title>Draft genome of the ectomycorrhizal ascomycete Sphaerosporella brunnea.</title>
        <authorList>
            <consortium name="DOE Joint Genome Institute"/>
            <person name="Benucci G.M."/>
            <person name="Marozzi G."/>
            <person name="Antonielli L."/>
            <person name="Sanchez S."/>
            <person name="Marco P."/>
            <person name="Wang X."/>
            <person name="Falini L.B."/>
            <person name="Barry K."/>
            <person name="Haridas S."/>
            <person name="Lipzen A."/>
            <person name="Labutti K."/>
            <person name="Grigoriev I.V."/>
            <person name="Murat C."/>
            <person name="Martin F."/>
            <person name="Albertini E."/>
            <person name="Donnini D."/>
            <person name="Bonito G."/>
        </authorList>
    </citation>
    <scope>NUCLEOTIDE SEQUENCE [LARGE SCALE GENOMIC DNA]</scope>
    <source>
        <strain evidence="7 8">Sb_GMNB300</strain>
    </source>
</reference>
<organism evidence="7 8">
    <name type="scientific">Sphaerosporella brunnea</name>
    <dbReference type="NCBI Taxonomy" id="1250544"/>
    <lineage>
        <taxon>Eukaryota</taxon>
        <taxon>Fungi</taxon>
        <taxon>Dikarya</taxon>
        <taxon>Ascomycota</taxon>
        <taxon>Pezizomycotina</taxon>
        <taxon>Pezizomycetes</taxon>
        <taxon>Pezizales</taxon>
        <taxon>Pyronemataceae</taxon>
        <taxon>Sphaerosporella</taxon>
    </lineage>
</organism>
<dbReference type="InParanoid" id="A0A5J5EBC2"/>
<feature type="compositionally biased region" description="Basic and acidic residues" evidence="4">
    <location>
        <begin position="965"/>
        <end position="999"/>
    </location>
</feature>
<feature type="region of interest" description="Disordered" evidence="4">
    <location>
        <begin position="878"/>
        <end position="933"/>
    </location>
</feature>
<dbReference type="Proteomes" id="UP000326924">
    <property type="component" value="Unassembled WGS sequence"/>
</dbReference>
<dbReference type="InterPro" id="IPR024545">
    <property type="entry name" value="Mto1-like_Mto2p-bd"/>
</dbReference>
<dbReference type="EMBL" id="VXIS01000569">
    <property type="protein sequence ID" value="KAA8892852.1"/>
    <property type="molecule type" value="Genomic_DNA"/>
</dbReference>
<feature type="region of interest" description="Disordered" evidence="4">
    <location>
        <begin position="533"/>
        <end position="553"/>
    </location>
</feature>
<sequence length="999" mass="116134">MTLKEQTASIDRLQKENFDLKIKVYYLNEKLEKQSEEGVKEALQENVEMKVKLAEGIRERKLLKKRIKELEKQVEDLGGEKLREEEASAAAESEEIWELRETIQRYELEIEEYRRRDAERTERMRELRRQTNGYNDEQIEQLRDLLASETARREAQEAETRRLQEEIYRMRAQEHTSASMSRATSRSATERDYPQSRQSDTSIVAQLRRENEELRREVSAQTSMLTSRNREKERLYAEIEDLKLTMRNGGSAPAFESASRAPSVFSDRLLDRSVSRSGGVVSAAGTHVSNAITESEREDFENTNGALRDRISELRIKNQDLQQQNEDLTQQLEEAFMELEQNREDLHAHADELDVVNDELQQLQEERNEALRLRDEIEQDFEQLKEEAEEELHRLEEEVDARGQTIVQLEDELRMKTEDFNGLQQELRNVSDAVVRFEDQQDMHHGEMRQYEERIQEMERTIHENEQEMNVLENSLREANEKIERLTIQGESSKGEIAFLREEQDGDKIRIGELQSKVKQLEKTLEEERDKVREARQQLETERNQNGDMRQQEWERRINEKTQELSAAKEEARRLKAKVHNREDEAKTWRERLEDLEKGLREALGDLGGTRAGLMQSVLNLQSDLDATLEDLDHARNELAEKDRNLKERENLLESMALESRKLNNLLEKERNLRSHDKNALEILQNTTTEKSRRISLHQQQTEALEKTAKKGAKNFQLLETQLREQITERNSLLMQIWNRLSAACGQDWVGRNSLVTIAANVAAGIAENKISMEDALFSAFPGYTRNLLSAVKTIESLIAGFKTKCRGVERDLWKEYQVVENALEQRTRRIERLEGLIRGGVGETNEKVRTEVAKLRTENRMFKAEISVLKSELATAQLKPAPTSSSTPPAVTLTPAPSQPMRRSASTRETAGEAKAVVSSSSSYSRPESDGGEKRWILRLRELEKRLKQEREARLLDRSMANKKIQETKGEREELKKELEREKIRGRSTEGRSESERS</sequence>
<dbReference type="PANTHER" id="PTHR23159:SF31">
    <property type="entry name" value="CENTROSOME-ASSOCIATED PROTEIN CEP250 ISOFORM X1"/>
    <property type="match status" value="1"/>
</dbReference>
<dbReference type="Gene3D" id="1.10.287.1490">
    <property type="match status" value="1"/>
</dbReference>
<feature type="region of interest" description="Disordered" evidence="4">
    <location>
        <begin position="952"/>
        <end position="999"/>
    </location>
</feature>
<comment type="subcellular location">
    <subcellularLocation>
        <location evidence="1">Cytoplasm</location>
    </subcellularLocation>
</comment>
<dbReference type="PANTHER" id="PTHR23159">
    <property type="entry name" value="CENTROSOMAL PROTEIN 2"/>
    <property type="match status" value="1"/>
</dbReference>
<evidence type="ECO:0000256" key="4">
    <source>
        <dbReference type="SAM" id="MobiDB-lite"/>
    </source>
</evidence>
<evidence type="ECO:0000259" key="5">
    <source>
        <dbReference type="Pfam" id="PF07989"/>
    </source>
</evidence>
<dbReference type="AlphaFoldDB" id="A0A5J5EBC2"/>
<accession>A0A5J5EBC2</accession>
<protein>
    <recommendedName>
        <fullName evidence="9">Centrosomin N-terminal motif 1 domain-containing protein</fullName>
    </recommendedName>
</protein>
<evidence type="ECO:0000256" key="2">
    <source>
        <dbReference type="ARBA" id="ARBA00022490"/>
    </source>
</evidence>
<name>A0A5J5EBC2_9PEZI</name>
<dbReference type="InterPro" id="IPR012943">
    <property type="entry name" value="Cnn_1N"/>
</dbReference>
<dbReference type="OrthoDB" id="10255000at2759"/>
<gene>
    <name evidence="7" type="ORF">FN846DRAFT_788732</name>
</gene>
<evidence type="ECO:0000259" key="6">
    <source>
        <dbReference type="Pfam" id="PF12808"/>
    </source>
</evidence>
<evidence type="ECO:0000256" key="1">
    <source>
        <dbReference type="ARBA" id="ARBA00004496"/>
    </source>
</evidence>
<dbReference type="GO" id="GO:0005737">
    <property type="term" value="C:cytoplasm"/>
    <property type="evidence" value="ECO:0007669"/>
    <property type="project" value="UniProtKB-SubCell"/>
</dbReference>
<keyword evidence="3" id="KW-0175">Coiled coil</keyword>
<comment type="caution">
    <text evidence="7">The sequence shown here is derived from an EMBL/GenBank/DDBJ whole genome shotgun (WGS) entry which is preliminary data.</text>
</comment>
<dbReference type="Pfam" id="PF12808">
    <property type="entry name" value="Mto2_bdg"/>
    <property type="match status" value="1"/>
</dbReference>
<feature type="compositionally biased region" description="Low complexity" evidence="4">
    <location>
        <begin position="881"/>
        <end position="897"/>
    </location>
</feature>
<dbReference type="Pfam" id="PF07989">
    <property type="entry name" value="Cnn_1N"/>
    <property type="match status" value="1"/>
</dbReference>
<evidence type="ECO:0000313" key="7">
    <source>
        <dbReference type="EMBL" id="KAA8892852.1"/>
    </source>
</evidence>
<evidence type="ECO:0000313" key="8">
    <source>
        <dbReference type="Proteomes" id="UP000326924"/>
    </source>
</evidence>
<feature type="compositionally biased region" description="Polar residues" evidence="4">
    <location>
        <begin position="195"/>
        <end position="204"/>
    </location>
</feature>
<feature type="coiled-coil region" evidence="3">
    <location>
        <begin position="817"/>
        <end position="873"/>
    </location>
</feature>
<dbReference type="GO" id="GO:0005815">
    <property type="term" value="C:microtubule organizing center"/>
    <property type="evidence" value="ECO:0007669"/>
    <property type="project" value="InterPro"/>
</dbReference>
<feature type="domain" description="Centrosomin N-terminal motif 1" evidence="5">
    <location>
        <begin position="2"/>
        <end position="75"/>
    </location>
</feature>
<feature type="domain" description="Mto1-like Mto2p-binding" evidence="6">
    <location>
        <begin position="936"/>
        <end position="985"/>
    </location>
</feature>
<proteinExistence type="predicted"/>
<feature type="compositionally biased region" description="Low complexity" evidence="4">
    <location>
        <begin position="176"/>
        <end position="187"/>
    </location>
</feature>
<evidence type="ECO:0000256" key="3">
    <source>
        <dbReference type="SAM" id="Coils"/>
    </source>
</evidence>
<evidence type="ECO:0008006" key="9">
    <source>
        <dbReference type="Google" id="ProtNLM"/>
    </source>
</evidence>